<organism evidence="5 6">
    <name type="scientific">Spirosoma telluris</name>
    <dbReference type="NCBI Taxonomy" id="2183553"/>
    <lineage>
        <taxon>Bacteria</taxon>
        <taxon>Pseudomonadati</taxon>
        <taxon>Bacteroidota</taxon>
        <taxon>Cytophagia</taxon>
        <taxon>Cytophagales</taxon>
        <taxon>Cytophagaceae</taxon>
        <taxon>Spirosoma</taxon>
    </lineage>
</organism>
<evidence type="ECO:0000313" key="5">
    <source>
        <dbReference type="EMBL" id="RAI73153.1"/>
    </source>
</evidence>
<dbReference type="GO" id="GO:0003677">
    <property type="term" value="F:DNA binding"/>
    <property type="evidence" value="ECO:0007669"/>
    <property type="project" value="UniProtKB-KW"/>
</dbReference>
<evidence type="ECO:0000256" key="3">
    <source>
        <dbReference type="ARBA" id="ARBA00023125"/>
    </source>
</evidence>
<evidence type="ECO:0000256" key="2">
    <source>
        <dbReference type="ARBA" id="ARBA00022747"/>
    </source>
</evidence>
<dbReference type="InterPro" id="IPR000055">
    <property type="entry name" value="Restrct_endonuc_typeI_TRD"/>
</dbReference>
<dbReference type="Proteomes" id="UP000249016">
    <property type="component" value="Unassembled WGS sequence"/>
</dbReference>
<evidence type="ECO:0000259" key="4">
    <source>
        <dbReference type="Pfam" id="PF01420"/>
    </source>
</evidence>
<comment type="caution">
    <text evidence="5">The sequence shown here is derived from an EMBL/GenBank/DDBJ whole genome shotgun (WGS) entry which is preliminary data.</text>
</comment>
<protein>
    <recommendedName>
        <fullName evidence="4">Type I restriction modification DNA specificity domain-containing protein</fullName>
    </recommendedName>
</protein>
<gene>
    <name evidence="5" type="ORF">HMF3257_37835</name>
</gene>
<dbReference type="AlphaFoldDB" id="A0A327NEK9"/>
<dbReference type="InterPro" id="IPR044946">
    <property type="entry name" value="Restrct_endonuc_typeI_TRD_sf"/>
</dbReference>
<accession>A0A327NEK9</accession>
<sequence>MYIVNGFQLYSLATVSVGVPRIEGDGFESLVGFLQTSDVDSFGRLLPDAPRSTTALLDSQLERAWVQPGDVLLANKGARYVAVFYSDAYPRVVASGSFYILRVLDSMTLLPEFLACYLNLRATQYQLQVRIGNPSTVSTLNKKDLLDLFVTVPPLEIQRALVELNNSFIDIYDKTQQQLNLQQALLNQCFSTTLQIHR</sequence>
<proteinExistence type="inferred from homology"/>
<dbReference type="Pfam" id="PF01420">
    <property type="entry name" value="Methylase_S"/>
    <property type="match status" value="1"/>
</dbReference>
<feature type="domain" description="Type I restriction modification DNA specificity" evidence="4">
    <location>
        <begin position="66"/>
        <end position="176"/>
    </location>
</feature>
<name>A0A327NEK9_9BACT</name>
<evidence type="ECO:0000313" key="6">
    <source>
        <dbReference type="Proteomes" id="UP000249016"/>
    </source>
</evidence>
<keyword evidence="6" id="KW-1185">Reference proteome</keyword>
<reference evidence="5 6" key="1">
    <citation type="submission" date="2018-06" db="EMBL/GenBank/DDBJ databases">
        <title>Spirosoma sp. HMF3257 Genome sequencing and assembly.</title>
        <authorList>
            <person name="Kang H."/>
            <person name="Cha I."/>
            <person name="Kim H."/>
            <person name="Kang J."/>
            <person name="Joh K."/>
        </authorList>
    </citation>
    <scope>NUCLEOTIDE SEQUENCE [LARGE SCALE GENOMIC DNA]</scope>
    <source>
        <strain evidence="5 6">HMF3257</strain>
    </source>
</reference>
<evidence type="ECO:0000256" key="1">
    <source>
        <dbReference type="ARBA" id="ARBA00010923"/>
    </source>
</evidence>
<dbReference type="CDD" id="cd16961">
    <property type="entry name" value="RMtype1_S_TRD-CR_like"/>
    <property type="match status" value="1"/>
</dbReference>
<dbReference type="Gene3D" id="3.90.220.20">
    <property type="entry name" value="DNA methylase specificity domains"/>
    <property type="match status" value="1"/>
</dbReference>
<keyword evidence="2" id="KW-0680">Restriction system</keyword>
<keyword evidence="3" id="KW-0238">DNA-binding</keyword>
<comment type="similarity">
    <text evidence="1">Belongs to the type-I restriction system S methylase family.</text>
</comment>
<dbReference type="GO" id="GO:0009307">
    <property type="term" value="P:DNA restriction-modification system"/>
    <property type="evidence" value="ECO:0007669"/>
    <property type="project" value="UniProtKB-KW"/>
</dbReference>
<dbReference type="EMBL" id="QLII01000002">
    <property type="protein sequence ID" value="RAI73153.1"/>
    <property type="molecule type" value="Genomic_DNA"/>
</dbReference>
<dbReference type="SUPFAM" id="SSF116734">
    <property type="entry name" value="DNA methylase specificity domain"/>
    <property type="match status" value="1"/>
</dbReference>